<proteinExistence type="predicted"/>
<evidence type="ECO:0000313" key="2">
    <source>
        <dbReference type="EMBL" id="KAG8187502.1"/>
    </source>
</evidence>
<feature type="compositionally biased region" description="Basic and acidic residues" evidence="1">
    <location>
        <begin position="360"/>
        <end position="377"/>
    </location>
</feature>
<feature type="compositionally biased region" description="Polar residues" evidence="1">
    <location>
        <begin position="231"/>
        <end position="244"/>
    </location>
</feature>
<name>A0AAV6UUN0_9ARAC</name>
<feature type="compositionally biased region" description="Basic and acidic residues" evidence="1">
    <location>
        <begin position="771"/>
        <end position="780"/>
    </location>
</feature>
<feature type="compositionally biased region" description="Basic and acidic residues" evidence="1">
    <location>
        <begin position="1112"/>
        <end position="1129"/>
    </location>
</feature>
<sequence>MDILVCEAPLDNSFQKEKLELVNKGSLSHRRKPSRANIKNLLSPSNHNTSLPERSSTPVPNPAACNGKLIVHDLVNCERFKKLHLTNQQVQEPILIIKSPEPSHDISSPSDSIYLQPRSSTPVPATASCNKKLIVNGFAKSERFGEHSLRPQQGKEPNLIRTSPEPNHVADAQQFSIEAKLKRKKSEGVSRSAVLIQTWERRTWTDSLTKQKETKERSTNSCQPTKDKNSKTCQQTKGRSSKSYPENCRCTKTCDRCCRGKENTFKSRTMPEPHANQRYPSGNGKKVEKGGFPSRNQDSYSNDAMLYRVPDNSPNYIKQLNKNGRKPTTVSQEPEWISLSKKLCAKFVEGYIEPHSTDSYLHEEPEGVKKPQPEKEPPNSIPRFQNKVQTIPQRVVEDRIPKTKVVENHSSQKMVVENPVNQKMVVENHINKKMLVENHINKKMVVENHIPQKTVVENHIPQKIVMQNRFMKKMEVEDQKSRNKVVEAMTPSHVEDSNGAEPPWVHLSRKLCTKFIEEHIEYPVVPSVEPSKKALLVEPNGDVRIIEKVGKPKERKSKVRKETEPEWVSISRKLRAKFIESHIDDPDTISMDNQLNASDPELSSESLSDNSQDVMTTTKESSSDTKYTDFYQRNVEKAQALELHRNSFQTNNYRHTPPAEEEESHWEYQEIEFDEESNAESFEDSINDYRKTSVTDNYKNSPERNTVKQNSSRENGEHFISFAETVNSQTFRNTECYNNDVRFAPHVLSPDKQSCNGSEHNKKLTVNFVSNRDRTNHDINNRNASSSSPDRNNGQNAFFNLTTWEEAHRKVGEHTAILKLNSEFRSKSMDNICDSDEVYINQMQLCNGKQYPNINYHDNLQQSTVFKSEDVLDKLDCKISTRNEGNRTRKIGCFEDNVYKTRIDQINGHSEIFEVDVESERVNALKSSSSDSFESFEIAPESYENNAEPFIESNFENEILKGLNRSEKDTSSAPSIHKSNNEKREDFEPNQNTKSLKITENNFRMNSVNNFEKCNGDSVHEQSKENGLVNFDRNGNESSLIYREDKNIKEKSKDYKVPEHINQKNCIARNMYNEISSTDENDNSINVFDEVTISNEVGNEITNNCHKSIKVTGERTKPTEGIKNPESHQFKSSNYQEMNIDVNQNKNGKSPTNSENSQSPNSSTEEKPTGMKKHFKCNGFIANSKKSKSSENSNDLKNKNETKISNGIHTEYHKQKNNNKSLTPKQEIACVNEYANISSVIAERQSRCEESDSNMGQKSKSMVTVFRRDCDDEECFMEQTDFRRNSSGEQDKTSDTTSITDVSSFNENADLSKKSGVKAKSKSMYDLSKNGNVFTVSKVEESKDKSTLLNGSTNGIVKSNNGSVMTFQEFASESDIPLCAKLVSKQNGKLSARSVSSSSNRTSSRCSESSHVYEDMFKETTSCPSDSETSSWTVMKKNSYYINGRSSSMNDLDLSDSCSMSVKCDYASSGSEQSTLQSRHSSCTSSSFYVNLRDYDSHMLEPSLNKKKKESKKSTNNGKSAKASNSNPPTPESLRHLFTSPFHSIHSSTNRTTQLINRMPNEPESHYYSTAAAASSAFKHGFDPTPPKQKKTERSSSVKIKDIAQGIMLTFRRFQNLSKSSNNVSAVDVSHLAESNPTDFGKQKSKKGLKEHLKKQEEKRRWRFSSENIRTDSDSGCHLTSSDIQGPKARRSSSDLSGVRPKMEVIEKKKTKSGKKASNAREKSKKTRSKSIEPRPLSTVSRKVQQMPDGTLYLVTTVSGDTGLPGVYSDSPDSSSELSSHRPVKVTGESNC</sequence>
<feature type="compositionally biased region" description="Polar residues" evidence="1">
    <location>
        <begin position="40"/>
        <end position="58"/>
    </location>
</feature>
<evidence type="ECO:0000256" key="1">
    <source>
        <dbReference type="SAM" id="MobiDB-lite"/>
    </source>
</evidence>
<organism evidence="2 3">
    <name type="scientific">Oedothorax gibbosus</name>
    <dbReference type="NCBI Taxonomy" id="931172"/>
    <lineage>
        <taxon>Eukaryota</taxon>
        <taxon>Metazoa</taxon>
        <taxon>Ecdysozoa</taxon>
        <taxon>Arthropoda</taxon>
        <taxon>Chelicerata</taxon>
        <taxon>Arachnida</taxon>
        <taxon>Araneae</taxon>
        <taxon>Araneomorphae</taxon>
        <taxon>Entelegynae</taxon>
        <taxon>Araneoidea</taxon>
        <taxon>Linyphiidae</taxon>
        <taxon>Erigoninae</taxon>
        <taxon>Oedothorax</taxon>
    </lineage>
</organism>
<accession>A0AAV6UUN0</accession>
<feature type="compositionally biased region" description="Basic and acidic residues" evidence="1">
    <location>
        <begin position="1648"/>
        <end position="1660"/>
    </location>
</feature>
<comment type="caution">
    <text evidence="2">The sequence shown here is derived from an EMBL/GenBank/DDBJ whole genome shotgun (WGS) entry which is preliminary data.</text>
</comment>
<feature type="compositionally biased region" description="Low complexity" evidence="1">
    <location>
        <begin position="598"/>
        <end position="611"/>
    </location>
</feature>
<feature type="region of interest" description="Disordered" evidence="1">
    <location>
        <begin position="691"/>
        <end position="714"/>
    </location>
</feature>
<feature type="region of interest" description="Disordered" evidence="1">
    <location>
        <begin position="585"/>
        <end position="622"/>
    </location>
</feature>
<feature type="region of interest" description="Disordered" evidence="1">
    <location>
        <begin position="1578"/>
        <end position="1598"/>
    </location>
</feature>
<feature type="region of interest" description="Disordered" evidence="1">
    <location>
        <begin position="1108"/>
        <end position="1220"/>
    </location>
</feature>
<dbReference type="Proteomes" id="UP000827092">
    <property type="component" value="Unassembled WGS sequence"/>
</dbReference>
<feature type="compositionally biased region" description="Polar residues" evidence="1">
    <location>
        <begin position="781"/>
        <end position="796"/>
    </location>
</feature>
<feature type="compositionally biased region" description="Low complexity" evidence="1">
    <location>
        <begin position="1769"/>
        <end position="1778"/>
    </location>
</feature>
<feature type="region of interest" description="Disordered" evidence="1">
    <location>
        <begin position="146"/>
        <end position="165"/>
    </location>
</feature>
<feature type="region of interest" description="Disordered" evidence="1">
    <location>
        <begin position="1635"/>
        <end position="1745"/>
    </location>
</feature>
<feature type="region of interest" description="Disordered" evidence="1">
    <location>
        <begin position="1281"/>
        <end position="1301"/>
    </location>
</feature>
<feature type="region of interest" description="Disordered" evidence="1">
    <location>
        <begin position="209"/>
        <end position="248"/>
    </location>
</feature>
<feature type="region of interest" description="Disordered" evidence="1">
    <location>
        <begin position="265"/>
        <end position="301"/>
    </location>
</feature>
<feature type="region of interest" description="Disordered" evidence="1">
    <location>
        <begin position="25"/>
        <end position="61"/>
    </location>
</feature>
<feature type="region of interest" description="Disordered" evidence="1">
    <location>
        <begin position="1759"/>
        <end position="1792"/>
    </location>
</feature>
<keyword evidence="3" id="KW-1185">Reference proteome</keyword>
<gene>
    <name evidence="2" type="ORF">JTE90_022895</name>
</gene>
<feature type="compositionally biased region" description="Basic and acidic residues" evidence="1">
    <location>
        <begin position="209"/>
        <end position="218"/>
    </location>
</feature>
<reference evidence="2 3" key="1">
    <citation type="journal article" date="2022" name="Nat. Ecol. Evol.">
        <title>A masculinizing supergene underlies an exaggerated male reproductive morph in a spider.</title>
        <authorList>
            <person name="Hendrickx F."/>
            <person name="De Corte Z."/>
            <person name="Sonet G."/>
            <person name="Van Belleghem S.M."/>
            <person name="Kostlbacher S."/>
            <person name="Vangestel C."/>
        </authorList>
    </citation>
    <scope>NUCLEOTIDE SEQUENCE [LARGE SCALE GENOMIC DNA]</scope>
    <source>
        <strain evidence="2">W744_W776</strain>
    </source>
</reference>
<feature type="compositionally biased region" description="Polar residues" evidence="1">
    <location>
        <begin position="1130"/>
        <end position="1163"/>
    </location>
</feature>
<protein>
    <submittedName>
        <fullName evidence="2">Uncharacterized protein</fullName>
    </submittedName>
</protein>
<feature type="region of interest" description="Disordered" evidence="1">
    <location>
        <begin position="358"/>
        <end position="383"/>
    </location>
</feature>
<dbReference type="EMBL" id="JAFNEN010000270">
    <property type="protein sequence ID" value="KAG8187502.1"/>
    <property type="molecule type" value="Genomic_DNA"/>
</dbReference>
<feature type="compositionally biased region" description="Basic and acidic residues" evidence="1">
    <location>
        <begin position="1281"/>
        <end position="1294"/>
    </location>
</feature>
<feature type="region of interest" description="Disordered" evidence="1">
    <location>
        <begin position="100"/>
        <end position="122"/>
    </location>
</feature>
<feature type="region of interest" description="Disordered" evidence="1">
    <location>
        <begin position="770"/>
        <end position="796"/>
    </location>
</feature>
<feature type="compositionally biased region" description="Low complexity" evidence="1">
    <location>
        <begin position="1514"/>
        <end position="1527"/>
    </location>
</feature>
<feature type="region of interest" description="Disordered" evidence="1">
    <location>
        <begin position="1500"/>
        <end position="1536"/>
    </location>
</feature>
<feature type="region of interest" description="Disordered" evidence="1">
    <location>
        <begin position="963"/>
        <end position="996"/>
    </location>
</feature>
<evidence type="ECO:0000313" key="3">
    <source>
        <dbReference type="Proteomes" id="UP000827092"/>
    </source>
</evidence>